<evidence type="ECO:0000313" key="4">
    <source>
        <dbReference type="EMBL" id="RWS21503.1"/>
    </source>
</evidence>
<gene>
    <name evidence="4" type="ORF">B4U80_14136</name>
</gene>
<feature type="domain" description="Serpin" evidence="3">
    <location>
        <begin position="6"/>
        <end position="108"/>
    </location>
</feature>
<dbReference type="VEuPathDB" id="VectorBase:LDEU010537"/>
<proteinExistence type="predicted"/>
<keyword evidence="2" id="KW-0722">Serine protease inhibitor</keyword>
<protein>
    <recommendedName>
        <fullName evidence="3">Serpin domain-containing protein</fullName>
    </recommendedName>
</protein>
<accession>A0A443S1Z9</accession>
<evidence type="ECO:0000313" key="5">
    <source>
        <dbReference type="Proteomes" id="UP000288716"/>
    </source>
</evidence>
<evidence type="ECO:0000259" key="3">
    <source>
        <dbReference type="Pfam" id="PF00079"/>
    </source>
</evidence>
<dbReference type="OrthoDB" id="6416968at2759"/>
<name>A0A443S1Z9_9ACAR</name>
<evidence type="ECO:0000256" key="2">
    <source>
        <dbReference type="ARBA" id="ARBA00022900"/>
    </source>
</evidence>
<keyword evidence="1" id="KW-0646">Protease inhibitor</keyword>
<dbReference type="AlphaFoldDB" id="A0A443S1Z9"/>
<dbReference type="InterPro" id="IPR023796">
    <property type="entry name" value="Serpin_dom"/>
</dbReference>
<dbReference type="InterPro" id="IPR042178">
    <property type="entry name" value="Serpin_sf_1"/>
</dbReference>
<reference evidence="4 5" key="1">
    <citation type="journal article" date="2018" name="Gigascience">
        <title>Genomes of trombidid mites reveal novel predicted allergens and laterally-transferred genes associated with secondary metabolism.</title>
        <authorList>
            <person name="Dong X."/>
            <person name="Chaisiri K."/>
            <person name="Xia D."/>
            <person name="Armstrong S.D."/>
            <person name="Fang Y."/>
            <person name="Donnelly M.J."/>
            <person name="Kadowaki T."/>
            <person name="McGarry J.W."/>
            <person name="Darby A.C."/>
            <person name="Makepeace B.L."/>
        </authorList>
    </citation>
    <scope>NUCLEOTIDE SEQUENCE [LARGE SCALE GENOMIC DNA]</scope>
    <source>
        <strain evidence="4">UoL-UT</strain>
    </source>
</reference>
<dbReference type="Gene3D" id="3.30.497.10">
    <property type="entry name" value="Antithrombin, subunit I, domain 2"/>
    <property type="match status" value="1"/>
</dbReference>
<dbReference type="GO" id="GO:0004867">
    <property type="term" value="F:serine-type endopeptidase inhibitor activity"/>
    <property type="evidence" value="ECO:0007669"/>
    <property type="project" value="UniProtKB-KW"/>
</dbReference>
<dbReference type="EMBL" id="NCKV01011957">
    <property type="protein sequence ID" value="RWS21503.1"/>
    <property type="molecule type" value="Genomic_DNA"/>
</dbReference>
<dbReference type="SUPFAM" id="SSF56574">
    <property type="entry name" value="Serpins"/>
    <property type="match status" value="1"/>
</dbReference>
<sequence length="110" mass="12535">MALGSEKKRLKKEMFEGLCNSQVTENTVDIHSLLMKILEKFYSCNLIIANRIMIHKSKSSQVNAEYVKQLLDAYNAQVTEANFETETKSVVGQFNEWVNKKTNGCLENSV</sequence>
<keyword evidence="5" id="KW-1185">Reference proteome</keyword>
<dbReference type="Proteomes" id="UP000288716">
    <property type="component" value="Unassembled WGS sequence"/>
</dbReference>
<evidence type="ECO:0000256" key="1">
    <source>
        <dbReference type="ARBA" id="ARBA00022690"/>
    </source>
</evidence>
<organism evidence="4 5">
    <name type="scientific">Leptotrombidium deliense</name>
    <dbReference type="NCBI Taxonomy" id="299467"/>
    <lineage>
        <taxon>Eukaryota</taxon>
        <taxon>Metazoa</taxon>
        <taxon>Ecdysozoa</taxon>
        <taxon>Arthropoda</taxon>
        <taxon>Chelicerata</taxon>
        <taxon>Arachnida</taxon>
        <taxon>Acari</taxon>
        <taxon>Acariformes</taxon>
        <taxon>Trombidiformes</taxon>
        <taxon>Prostigmata</taxon>
        <taxon>Anystina</taxon>
        <taxon>Parasitengona</taxon>
        <taxon>Trombiculoidea</taxon>
        <taxon>Trombiculidae</taxon>
        <taxon>Leptotrombidium</taxon>
    </lineage>
</organism>
<dbReference type="Pfam" id="PF00079">
    <property type="entry name" value="Serpin"/>
    <property type="match status" value="1"/>
</dbReference>
<dbReference type="InterPro" id="IPR036186">
    <property type="entry name" value="Serpin_sf"/>
</dbReference>
<comment type="caution">
    <text evidence="4">The sequence shown here is derived from an EMBL/GenBank/DDBJ whole genome shotgun (WGS) entry which is preliminary data.</text>
</comment>